<organism evidence="1 2">
    <name type="scientific">Acetobacterium bakii</name>
    <dbReference type="NCBI Taxonomy" id="52689"/>
    <lineage>
        <taxon>Bacteria</taxon>
        <taxon>Bacillati</taxon>
        <taxon>Bacillota</taxon>
        <taxon>Clostridia</taxon>
        <taxon>Eubacteriales</taxon>
        <taxon>Eubacteriaceae</taxon>
        <taxon>Acetobacterium</taxon>
    </lineage>
</organism>
<reference evidence="2" key="1">
    <citation type="submission" date="2015-07" db="EMBL/GenBank/DDBJ databases">
        <title>Draft genome sequence of Acetobacterium bakii DSM 8293, a potential psychrophilic chemical producer through syngas fermentation.</title>
        <authorList>
            <person name="Song Y."/>
            <person name="Hwang S."/>
            <person name="Cho B.-K."/>
        </authorList>
    </citation>
    <scope>NUCLEOTIDE SEQUENCE [LARGE SCALE GENOMIC DNA]</scope>
    <source>
        <strain evidence="2">DSM 8239</strain>
    </source>
</reference>
<evidence type="ECO:0000313" key="1">
    <source>
        <dbReference type="EMBL" id="KNZ40455.1"/>
    </source>
</evidence>
<keyword evidence="2" id="KW-1185">Reference proteome</keyword>
<gene>
    <name evidence="1" type="ORF">AKG39_17465</name>
</gene>
<proteinExistence type="predicted"/>
<dbReference type="STRING" id="52689.AKG39_17465"/>
<dbReference type="Proteomes" id="UP000036873">
    <property type="component" value="Unassembled WGS sequence"/>
</dbReference>
<name>A0A0L6TY19_9FIRM</name>
<dbReference type="AlphaFoldDB" id="A0A0L6TY19"/>
<dbReference type="EMBL" id="LGYO01000060">
    <property type="protein sequence ID" value="KNZ40455.1"/>
    <property type="molecule type" value="Genomic_DNA"/>
</dbReference>
<comment type="caution">
    <text evidence="1">The sequence shown here is derived from an EMBL/GenBank/DDBJ whole genome shotgun (WGS) entry which is preliminary data.</text>
</comment>
<protein>
    <submittedName>
        <fullName evidence="1">Uncharacterized protein</fullName>
    </submittedName>
</protein>
<accession>A0A0L6TY19</accession>
<sequence>MEIKSGTISNEKSEIFLFLVSIKSICRKRSLHLFAEIPSALLIRLNFQMPLNFHTVVVIRSTNQ</sequence>
<evidence type="ECO:0000313" key="2">
    <source>
        <dbReference type="Proteomes" id="UP000036873"/>
    </source>
</evidence>